<dbReference type="EMBL" id="JBHMBH010000019">
    <property type="protein sequence ID" value="MFB9713920.1"/>
    <property type="molecule type" value="Genomic_DNA"/>
</dbReference>
<evidence type="ECO:0000313" key="2">
    <source>
        <dbReference type="EMBL" id="MFB9713920.1"/>
    </source>
</evidence>
<keyword evidence="1" id="KW-0812">Transmembrane</keyword>
<sequence length="321" mass="35447">MIQIVMAGALLLLAVARVPAMTRNGKDTVFYAAVFEAGAMVLIDPDVYSTTDSLLGGVNLVKLINSILMVLGLWFLRAAVLNAISPDYGKRNVWVRRLPLLATVALQFLFFFLTGLLPSTATWGQYHYLLTAAFFSLMVIAFVGWSCGEIAWACIRFIPRMRKAFKVGFSMVGLGCLISVYTAVSMADEVLRSSDLFPVLGSRSFKSQPFAVYELFAIVLVGVGLTIPAVAGRAARKKHKARIQEMIESVEPIRNRVLKGARMDRLLETDANASEQDRLHRMIVEIWDAELAAGTGATVLTERERSYLLSLETDLDLERSS</sequence>
<feature type="transmembrane region" description="Helical" evidence="1">
    <location>
        <begin position="210"/>
        <end position="232"/>
    </location>
</feature>
<feature type="transmembrane region" description="Helical" evidence="1">
    <location>
        <begin position="63"/>
        <end position="85"/>
    </location>
</feature>
<dbReference type="RefSeq" id="WP_345042031.1">
    <property type="nucleotide sequence ID" value="NZ_BAABED010000001.1"/>
</dbReference>
<organism evidence="2 3">
    <name type="scientific">Arthrobacter methylotrophus</name>
    <dbReference type="NCBI Taxonomy" id="121291"/>
    <lineage>
        <taxon>Bacteria</taxon>
        <taxon>Bacillati</taxon>
        <taxon>Actinomycetota</taxon>
        <taxon>Actinomycetes</taxon>
        <taxon>Micrococcales</taxon>
        <taxon>Micrococcaceae</taxon>
        <taxon>Arthrobacter</taxon>
    </lineage>
</organism>
<evidence type="ECO:0000313" key="3">
    <source>
        <dbReference type="Proteomes" id="UP001589536"/>
    </source>
</evidence>
<keyword evidence="1" id="KW-0472">Membrane</keyword>
<reference evidence="2 3" key="1">
    <citation type="submission" date="2024-09" db="EMBL/GenBank/DDBJ databases">
        <authorList>
            <person name="Sun Q."/>
            <person name="Mori K."/>
        </authorList>
    </citation>
    <scope>NUCLEOTIDE SEQUENCE [LARGE SCALE GENOMIC DNA]</scope>
    <source>
        <strain evidence="2 3">JCM 13519</strain>
    </source>
</reference>
<protein>
    <submittedName>
        <fullName evidence="2">Uncharacterized protein</fullName>
    </submittedName>
</protein>
<keyword evidence="3" id="KW-1185">Reference proteome</keyword>
<gene>
    <name evidence="2" type="ORF">ACFFPI_07100</name>
</gene>
<accession>A0ABV5UR23</accession>
<feature type="transmembrane region" description="Helical" evidence="1">
    <location>
        <begin position="97"/>
        <end position="117"/>
    </location>
</feature>
<proteinExistence type="predicted"/>
<dbReference type="Proteomes" id="UP001589536">
    <property type="component" value="Unassembled WGS sequence"/>
</dbReference>
<evidence type="ECO:0000256" key="1">
    <source>
        <dbReference type="SAM" id="Phobius"/>
    </source>
</evidence>
<comment type="caution">
    <text evidence="2">The sequence shown here is derived from an EMBL/GenBank/DDBJ whole genome shotgun (WGS) entry which is preliminary data.</text>
</comment>
<keyword evidence="1" id="KW-1133">Transmembrane helix</keyword>
<feature type="transmembrane region" description="Helical" evidence="1">
    <location>
        <begin position="129"/>
        <end position="155"/>
    </location>
</feature>
<feature type="transmembrane region" description="Helical" evidence="1">
    <location>
        <begin position="167"/>
        <end position="187"/>
    </location>
</feature>
<name>A0ABV5UR23_9MICC</name>